<evidence type="ECO:0000259" key="8">
    <source>
        <dbReference type="PROSITE" id="PS51764"/>
    </source>
</evidence>
<dbReference type="PROSITE" id="PS51272">
    <property type="entry name" value="SLH"/>
    <property type="match status" value="2"/>
</dbReference>
<dbReference type="InterPro" id="IPR051465">
    <property type="entry name" value="Cell_Envelope_Struct_Comp"/>
</dbReference>
<comment type="similarity">
    <text evidence="4">Belongs to the glycosyl hydrolase 26 family.</text>
</comment>
<evidence type="ECO:0000256" key="4">
    <source>
        <dbReference type="PROSITE-ProRule" id="PRU01100"/>
    </source>
</evidence>
<dbReference type="InterPro" id="IPR022790">
    <property type="entry name" value="GH26_dom"/>
</dbReference>
<dbReference type="Pfam" id="PF02018">
    <property type="entry name" value="CBM_4_9"/>
    <property type="match status" value="1"/>
</dbReference>
<evidence type="ECO:0000313" key="10">
    <source>
        <dbReference type="Proteomes" id="UP001596378"/>
    </source>
</evidence>
<dbReference type="InterPro" id="IPR017853">
    <property type="entry name" value="GH"/>
</dbReference>
<feature type="domain" description="SLH" evidence="7">
    <location>
        <begin position="2526"/>
        <end position="2589"/>
    </location>
</feature>
<dbReference type="EMBL" id="JBHTAI010000024">
    <property type="protein sequence ID" value="MFC7152584.1"/>
    <property type="molecule type" value="Genomic_DNA"/>
</dbReference>
<reference evidence="10" key="1">
    <citation type="journal article" date="2019" name="Int. J. Syst. Evol. Microbiol.">
        <title>The Global Catalogue of Microorganisms (GCM) 10K type strain sequencing project: providing services to taxonomists for standard genome sequencing and annotation.</title>
        <authorList>
            <consortium name="The Broad Institute Genomics Platform"/>
            <consortium name="The Broad Institute Genome Sequencing Center for Infectious Disease"/>
            <person name="Wu L."/>
            <person name="Ma J."/>
        </authorList>
    </citation>
    <scope>NUCLEOTIDE SEQUENCE [LARGE SCALE GENOMIC DNA]</scope>
    <source>
        <strain evidence="10">KCTC 12907</strain>
    </source>
</reference>
<proteinExistence type="inferred from homology"/>
<keyword evidence="3 4" id="KW-0326">Glycosidase</keyword>
<dbReference type="PANTHER" id="PTHR43308">
    <property type="entry name" value="OUTER MEMBRANE PROTEIN ALPHA-RELATED"/>
    <property type="match status" value="1"/>
</dbReference>
<dbReference type="RefSeq" id="WP_378051648.1">
    <property type="nucleotide sequence ID" value="NZ_JBHMDN010000035.1"/>
</dbReference>
<feature type="domain" description="GH26" evidence="8">
    <location>
        <begin position="510"/>
        <end position="874"/>
    </location>
</feature>
<dbReference type="Pfam" id="PF02156">
    <property type="entry name" value="Glyco_hydro_26"/>
    <property type="match status" value="1"/>
</dbReference>
<feature type="chain" id="PRO_5046596719" evidence="6">
    <location>
        <begin position="30"/>
        <end position="2692"/>
    </location>
</feature>
<dbReference type="SUPFAM" id="SSF49344">
    <property type="entry name" value="CBD9-like"/>
    <property type="match status" value="1"/>
</dbReference>
<feature type="signal peptide" evidence="6">
    <location>
        <begin position="1"/>
        <end position="29"/>
    </location>
</feature>
<accession>A0ABW2FKX2</accession>
<evidence type="ECO:0000259" key="7">
    <source>
        <dbReference type="PROSITE" id="PS51272"/>
    </source>
</evidence>
<keyword evidence="10" id="KW-1185">Reference proteome</keyword>
<keyword evidence="6" id="KW-0732">Signal</keyword>
<feature type="active site" description="Proton donor" evidence="4">
    <location>
        <position position="661"/>
    </location>
</feature>
<dbReference type="Gene3D" id="2.60.120.260">
    <property type="entry name" value="Galactose-binding domain-like"/>
    <property type="match status" value="6"/>
</dbReference>
<comment type="caution">
    <text evidence="9">The sequence shown here is derived from an EMBL/GenBank/DDBJ whole genome shotgun (WGS) entry which is preliminary data.</text>
</comment>
<dbReference type="Pfam" id="PF00395">
    <property type="entry name" value="SLH"/>
    <property type="match status" value="2"/>
</dbReference>
<evidence type="ECO:0000256" key="2">
    <source>
        <dbReference type="ARBA" id="ARBA00022801"/>
    </source>
</evidence>
<feature type="region of interest" description="Disordered" evidence="5">
    <location>
        <begin position="2283"/>
        <end position="2323"/>
    </location>
</feature>
<evidence type="ECO:0000256" key="5">
    <source>
        <dbReference type="SAM" id="MobiDB-lite"/>
    </source>
</evidence>
<gene>
    <name evidence="9" type="ORF">ACFQMJ_28945</name>
</gene>
<feature type="active site" description="Nucleophile" evidence="4">
    <location>
        <position position="800"/>
    </location>
</feature>
<dbReference type="SUPFAM" id="SSF51445">
    <property type="entry name" value="(Trans)glycosidases"/>
    <property type="match status" value="2"/>
</dbReference>
<dbReference type="Gene3D" id="2.60.40.1190">
    <property type="match status" value="1"/>
</dbReference>
<evidence type="ECO:0000256" key="1">
    <source>
        <dbReference type="ARBA" id="ARBA00007495"/>
    </source>
</evidence>
<evidence type="ECO:0000256" key="6">
    <source>
        <dbReference type="SAM" id="SignalP"/>
    </source>
</evidence>
<sequence length="2692" mass="291507">MNRVKRWKGRLAVLCVFAMMFSVFSTFPAAVGAAPDEPTTHTGTHMLDAALKGESGNWAYLEQEVNGITTNTDYTFGMWVRGGGIINMKVSANGSTVAYTRPAATAEWTYVSVDFNSGAHSGKMVFSIVDSAATAFPQNQVAGTMAVDDAFFGVKNSNLNLLQNAGFEEGFAKWNKYEKDVFTVAEGVPESDNGGEGEEPTVTTTVYSGDYSLKAELQGNPSNWAYMTQKVTGLTAGASYELGMWVKGGGAATLKLSKGSSGGSALKYVRQKASSDWVYWQTEYTADSNEDLYVSIYDSASFSGSGISQAEAQGTMYIDDVFFGLQDSNVNFLKNPGFEAANGLQEWTQGSNSAPIVFSLHEGTAGNGTPEGPGGPTDPTDPTDPENPDDPANVYAGNRSMRATPKGKKSDWKTVTQQVGGIAANTDYSFGAWMKGSGAVTIKAAKSNGDALAFIRPKATNTWTYVSTDFHSGAYSGAVTFSITDSAGFELPEAEAAGTMYLDDVYFGQTGTENLLKNGGFEEQLKYWGGDKGTVFTRYPDRSDNPPAEQYDGIDNLGVYSWDRNPEGVADFGEWVGRTPYYAEDFLEQNTWSDLEGGNRLTAWQGTPFAESMLWAAYPFPKSGGSLAAAANGDYNDHYRQLGENLIAAGMGNAAIRFGHEFNGGWYIWSVGNANDPDHLQKCQDFAEAFRQFVTTLRSIEGQQFKFVWNPSTSIWGVDLEAAFPGRDYVDFIGIDHYDQSWAQSGGKPIYGAEYENADDAERLRRQQLAWNAQANDGNWGLNMIANFAEDQGVPLGICEWGLALRSDGMGGGDNPYFIEKMYEWIENQNVAWHVYFNVSASDGDHDLYDTIVFPKSSAKFSQLWNPNGAPSTTPAIEPGDIAGISEPYVKIEGEDGVLTGSVHKLHGDPWASGGEIAIMYKSGNALSFANANKADNGIAIVYQGWQSDQKASLYVNGALVKKNILFKQNGRSWSHSYGYVVIDDVPIPEGATVKLQINPDDEQDNFDNFKVDYILLLGATGEYVKPEAGGDGDTGEEPDSISIPSRTSFTHSGVWALTANVKGTGDTNGSSYSAQPTLTAGTSYTFGAWIKGAGRMALVIQNTTSWSEVLVKPFDATNEWRYVSAAYTPTTTGKYNIKLGDRDSSGNSGRIYIDDVKLAAADGSGSLIEEDFEDGGVKWWHPQNHFTMIDYSAPGDSANAHSGSRAMKVNAEAATVGQETRLSPNLSLQANESYTFKLWAKGDGDFSVELQSAIDGRKIADESFSIRSGDWEEKTFAIHPEATADYTLTLINKSSEGVLYLDDLLLHAAGRNNLLPNCDFELGQTNWSENAAFSIIDFSQLVVTDGLIDPLDSLDKVKESSNIRIDGTHTSWYGGDSARAAKAGSGDGYLIYDSQSEIQSVSISLYEDGEYTAAPLTVAVSDGGAYREVVLTADTYANDAKTGMPLVVYESYEIPAGMNLLKITLTDHADPNAVQISEVVINANSAPVTADPNSGEITAGQWLTFSTIEPGGEIYYTIKGVQARTRYTGPIRLDQSAALTAWTETEGKKKSIVRTFVYTNADDLVVDRFGQIRSAEFTGKIHNDDEFAQAAASDEQFYDSLVGPGDRDAYGGLAGSKSVYQLNETGFFHIEKLNGKSVMVDPIGNLYFNLAVNGTGYVDETFTVVNGRESVYEWLPGTTGDFKTAYDGSGNFSFYVANLIRQSGQPFNQAQYSADSVELVKSLGFTGLGAWSNAGGMPYVAWLPMPNLKIGDSGLFDIFHPDMLNQMDAKFSALANNRDDGDLIGYLFGNELPYDKLKSAVPAASASTGSKARLVTMLAAKYGSIESFNTAWGLDFASFDALRNSAFAAKTALAAQDMDEFTKLYLDELYKQIAYYAKKYDPNHLVMGDRWLANVMNDSKLREYLSEYAGKYMDVLTYNYYTYDLNLDMLEHLYEVAGQTPFIMTEFHYGDPTTGLTFAARMAEDEHEKGLMYRNYVEKAAASGFVVGANWFAYFDQAPTGRWFQGLNGEAGAIGLINVANRPYRDFLASVSDTNGSIYDILLGRTAPYSYSFKPGQGERASDKVLQVTKSGTTPAIGAFSEPWEQAVTANLTDVDLVLGLMKQGIGGQMSLTWDDEYFYIRAHIDDSTPMQSPNVIKGMTVPAAKAYLWAGDAVELFIGPSNVDEGGAMQFNDSQILLAAAPDEQGAVQTAYYWTGYREQEQPEIDMAAQLDADGKGYTIDAKIAFADMGLADIGDGTVIRYDMGFDEGGANGRERQFYWNGVDGNSSNREKWGQIVLKESGQDDDQDPDGGGGGDNGGQNPGLPSSPGNGYANAASPDSIEANGRPVHALEYDQSSHAYTATLASVEGSSYLKITGKTLAAMSDLNPGSVINIFTPFGGYSLPTKLAEVIPDLAALLERNNLTEGDISLKITLTDTSKASSVLDTVGGFYPNGKVIASASYAIEVLNNNNGHTILSAARLGEDLSRTIRLPESFELPEFFGVWRIDESSGSLAFVPHALREIDGIGYVVIASPAEGTYVVAANHVQFEDVPQGKWYTKAIEQAAAKRLVIGVGGEKYAPSRTITRAEFTRMISNLLQLAEDEAGGQLPNGPLTREEMANLIAAAAKHAKGIEPTGNRDPGSQLKDFGSVDEKYIEDITTVYRLQIMQGVASDRFDPQGAVTRAQAAVVLMNMAQRFGLIKVGDLYSGGA</sequence>
<dbReference type="Gene3D" id="3.20.20.80">
    <property type="entry name" value="Glycosidases"/>
    <property type="match status" value="2"/>
</dbReference>
<dbReference type="SUPFAM" id="SSF49785">
    <property type="entry name" value="Galactose-binding domain-like"/>
    <property type="match status" value="2"/>
</dbReference>
<dbReference type="PROSITE" id="PS51764">
    <property type="entry name" value="GH26"/>
    <property type="match status" value="1"/>
</dbReference>
<feature type="domain" description="SLH" evidence="7">
    <location>
        <begin position="2623"/>
        <end position="2686"/>
    </location>
</feature>
<protein>
    <submittedName>
        <fullName evidence="9">Carbohydrate binding domain-containing protein</fullName>
    </submittedName>
</protein>
<dbReference type="Pfam" id="PF13290">
    <property type="entry name" value="CHB_HEX_C_1"/>
    <property type="match status" value="1"/>
</dbReference>
<feature type="region of interest" description="Disordered" evidence="5">
    <location>
        <begin position="360"/>
        <end position="411"/>
    </location>
</feature>
<dbReference type="Pfam" id="PF06452">
    <property type="entry name" value="CBM9_1"/>
    <property type="match status" value="1"/>
</dbReference>
<organism evidence="9 10">
    <name type="scientific">Cohnella cellulosilytica</name>
    <dbReference type="NCBI Taxonomy" id="986710"/>
    <lineage>
        <taxon>Bacteria</taxon>
        <taxon>Bacillati</taxon>
        <taxon>Bacillota</taxon>
        <taxon>Bacilli</taxon>
        <taxon>Bacillales</taxon>
        <taxon>Paenibacillaceae</taxon>
        <taxon>Cohnella</taxon>
    </lineage>
</organism>
<evidence type="ECO:0000313" key="9">
    <source>
        <dbReference type="EMBL" id="MFC7152584.1"/>
    </source>
</evidence>
<dbReference type="InterPro" id="IPR010502">
    <property type="entry name" value="Carb-bd_dom_fam9"/>
</dbReference>
<dbReference type="InterPro" id="IPR001119">
    <property type="entry name" value="SLH_dom"/>
</dbReference>
<dbReference type="InterPro" id="IPR003305">
    <property type="entry name" value="CenC_carb-bd"/>
</dbReference>
<evidence type="ECO:0000256" key="3">
    <source>
        <dbReference type="ARBA" id="ARBA00023295"/>
    </source>
</evidence>
<comment type="similarity">
    <text evidence="1">Belongs to the glycosyl hydrolase 10 (cellulase F) family.</text>
</comment>
<keyword evidence="2 4" id="KW-0378">Hydrolase</keyword>
<dbReference type="InterPro" id="IPR059177">
    <property type="entry name" value="GH29D-like_dom"/>
</dbReference>
<name>A0ABW2FKX2_9BACL</name>
<dbReference type="Proteomes" id="UP001596378">
    <property type="component" value="Unassembled WGS sequence"/>
</dbReference>
<feature type="compositionally biased region" description="Gly residues" evidence="5">
    <location>
        <begin position="365"/>
        <end position="375"/>
    </location>
</feature>
<feature type="compositionally biased region" description="Gly residues" evidence="5">
    <location>
        <begin position="2292"/>
        <end position="2303"/>
    </location>
</feature>
<dbReference type="InterPro" id="IPR008979">
    <property type="entry name" value="Galactose-bd-like_sf"/>
</dbReference>
<dbReference type="PANTHER" id="PTHR43308:SF5">
    <property type="entry name" value="S-LAYER PROTEIN _ PEPTIDOGLYCAN ENDO-BETA-N-ACETYLGLUCOSAMINIDASE"/>
    <property type="match status" value="1"/>
</dbReference>